<sequence>MNAAKYREILEENLFQSAQDLRLGRSQSPDLNPIEHLWRDLKMAVHQRSPSNLTELERICNEEWQRIPKS</sequence>
<protein>
    <submittedName>
        <fullName evidence="1">Uncharacterized protein</fullName>
    </submittedName>
</protein>
<gene>
    <name evidence="1" type="ORF">L3Q82_019735</name>
</gene>
<keyword evidence="2" id="KW-1185">Reference proteome</keyword>
<dbReference type="Proteomes" id="UP000831701">
    <property type="component" value="Chromosome 23"/>
</dbReference>
<name>A0ACB8VD57_9TELE</name>
<organism evidence="1 2">
    <name type="scientific">Scortum barcoo</name>
    <name type="common">barcoo grunter</name>
    <dbReference type="NCBI Taxonomy" id="214431"/>
    <lineage>
        <taxon>Eukaryota</taxon>
        <taxon>Metazoa</taxon>
        <taxon>Chordata</taxon>
        <taxon>Craniata</taxon>
        <taxon>Vertebrata</taxon>
        <taxon>Euteleostomi</taxon>
        <taxon>Actinopterygii</taxon>
        <taxon>Neopterygii</taxon>
        <taxon>Teleostei</taxon>
        <taxon>Neoteleostei</taxon>
        <taxon>Acanthomorphata</taxon>
        <taxon>Eupercaria</taxon>
        <taxon>Centrarchiformes</taxon>
        <taxon>Terapontoidei</taxon>
        <taxon>Terapontidae</taxon>
        <taxon>Scortum</taxon>
    </lineage>
</organism>
<proteinExistence type="predicted"/>
<feature type="non-terminal residue" evidence="1">
    <location>
        <position position="70"/>
    </location>
</feature>
<comment type="caution">
    <text evidence="1">The sequence shown here is derived from an EMBL/GenBank/DDBJ whole genome shotgun (WGS) entry which is preliminary data.</text>
</comment>
<evidence type="ECO:0000313" key="2">
    <source>
        <dbReference type="Proteomes" id="UP000831701"/>
    </source>
</evidence>
<accession>A0ACB8VD57</accession>
<dbReference type="EMBL" id="CM041553">
    <property type="protein sequence ID" value="KAI3353188.1"/>
    <property type="molecule type" value="Genomic_DNA"/>
</dbReference>
<reference evidence="1" key="1">
    <citation type="submission" date="2022-04" db="EMBL/GenBank/DDBJ databases">
        <title>Jade perch genome.</title>
        <authorList>
            <person name="Chao B."/>
        </authorList>
    </citation>
    <scope>NUCLEOTIDE SEQUENCE</scope>
    <source>
        <strain evidence="1">CB-2022</strain>
    </source>
</reference>
<evidence type="ECO:0000313" key="1">
    <source>
        <dbReference type="EMBL" id="KAI3353188.1"/>
    </source>
</evidence>